<dbReference type="OrthoDB" id="70707at2759"/>
<feature type="repeat" description="RCC1" evidence="2">
    <location>
        <begin position="174"/>
        <end position="230"/>
    </location>
</feature>
<dbReference type="GO" id="GO:0005085">
    <property type="term" value="F:guanyl-nucleotide exchange factor activity"/>
    <property type="evidence" value="ECO:0007669"/>
    <property type="project" value="TreeGrafter"/>
</dbReference>
<keyword evidence="1" id="KW-0677">Repeat</keyword>
<evidence type="ECO:0000256" key="2">
    <source>
        <dbReference type="PROSITE-ProRule" id="PRU00235"/>
    </source>
</evidence>
<dbReference type="PANTHER" id="PTHR46337">
    <property type="entry name" value="RCC1-LIKE G EXCHANGING FACTOR-LIKE PROTEIN"/>
    <property type="match status" value="1"/>
</dbReference>
<dbReference type="InterPro" id="IPR058923">
    <property type="entry name" value="RCC1-like_dom"/>
</dbReference>
<dbReference type="Gene3D" id="2.130.10.30">
    <property type="entry name" value="Regulator of chromosome condensation 1/beta-lactamase-inhibitor protein II"/>
    <property type="match status" value="2"/>
</dbReference>
<dbReference type="InterPro" id="IPR053035">
    <property type="entry name" value="Mitochondrial_GEF_domain"/>
</dbReference>
<feature type="repeat" description="RCC1" evidence="2">
    <location>
        <begin position="113"/>
        <end position="174"/>
    </location>
</feature>
<keyword evidence="5" id="KW-1185">Reference proteome</keyword>
<feature type="repeat" description="RCC1" evidence="2">
    <location>
        <begin position="284"/>
        <end position="337"/>
    </location>
</feature>
<feature type="domain" description="RCC1-like" evidence="3">
    <location>
        <begin position="207"/>
        <end position="443"/>
    </location>
</feature>
<protein>
    <recommendedName>
        <fullName evidence="3">RCC1-like domain-containing protein</fullName>
    </recommendedName>
</protein>
<feature type="repeat" description="RCC1" evidence="2">
    <location>
        <begin position="338"/>
        <end position="395"/>
    </location>
</feature>
<dbReference type="PROSITE" id="PS50012">
    <property type="entry name" value="RCC1_3"/>
    <property type="match status" value="6"/>
</dbReference>
<feature type="repeat" description="RCC1" evidence="2">
    <location>
        <begin position="396"/>
        <end position="445"/>
    </location>
</feature>
<evidence type="ECO:0000256" key="1">
    <source>
        <dbReference type="ARBA" id="ARBA00022737"/>
    </source>
</evidence>
<dbReference type="Pfam" id="PF25390">
    <property type="entry name" value="WD40_RLD"/>
    <property type="match status" value="1"/>
</dbReference>
<evidence type="ECO:0000313" key="5">
    <source>
        <dbReference type="Proteomes" id="UP001153636"/>
    </source>
</evidence>
<proteinExistence type="predicted"/>
<dbReference type="GO" id="GO:0019843">
    <property type="term" value="F:rRNA binding"/>
    <property type="evidence" value="ECO:0007669"/>
    <property type="project" value="TreeGrafter"/>
</dbReference>
<gene>
    <name evidence="4" type="ORF">PSYICH_LOCUS4657</name>
</gene>
<accession>A0A9P0GAT5</accession>
<dbReference type="SUPFAM" id="SSF50985">
    <property type="entry name" value="RCC1/BLIP-II"/>
    <property type="match status" value="1"/>
</dbReference>
<reference evidence="4" key="1">
    <citation type="submission" date="2022-01" db="EMBL/GenBank/DDBJ databases">
        <authorList>
            <person name="King R."/>
        </authorList>
    </citation>
    <scope>NUCLEOTIDE SEQUENCE</scope>
</reference>
<name>A0A9P0GAT5_9CUCU</name>
<dbReference type="AlphaFoldDB" id="A0A9P0GAT5"/>
<dbReference type="PRINTS" id="PR00633">
    <property type="entry name" value="RCCNDNSATION"/>
</dbReference>
<dbReference type="PROSITE" id="PS00626">
    <property type="entry name" value="RCC1_2"/>
    <property type="match status" value="1"/>
</dbReference>
<dbReference type="PANTHER" id="PTHR46337:SF1">
    <property type="entry name" value="RCC1-LIKE G EXCHANGING FACTOR-LIKE PROTEIN"/>
    <property type="match status" value="1"/>
</dbReference>
<sequence>MNKFSRILYPVSKCNKRFVSGPKRKYPIDPEHERSLPVFQYSVSNENYRRVFSWGNICTGALGKPFHKSEENIDKLKHLQFPKRLTFGEQHQVVTAACGFGFTVFAVQSDTNQKVYGTGINTDSQIGYHEIRKDHPLEVIFLPKPIDLPFKNPVKSKVTKLAAGRAHILVLTDEGLFTLGNNAYGQCGRKVIPNENYSKSNYINHIENIDDKKIVDVMCGQDHSLILTEDGSVYSCGWGADGQTGLEHFNNCSEFTKVNGDIQNEKIIKLSSRSDFVLALNDKGQVFGWGNTEYGQMTLPGGDQQVASPHYIKMLSNLGRIKCIATAGAFCLVLNDNGQVFSWGYGLLGTGPVAELSRKPIHIPDTLFGKNDYQSDSTVIDITCGLYHSAAITNHGDLFIWGRNKNGCLGLGRPEDQFFPLKVAIGGYVEQVICGIDHSIAICKPFI</sequence>
<dbReference type="GO" id="GO:0070131">
    <property type="term" value="P:positive regulation of mitochondrial translation"/>
    <property type="evidence" value="ECO:0007669"/>
    <property type="project" value="TreeGrafter"/>
</dbReference>
<evidence type="ECO:0000259" key="3">
    <source>
        <dbReference type="Pfam" id="PF25390"/>
    </source>
</evidence>
<feature type="repeat" description="RCC1" evidence="2">
    <location>
        <begin position="49"/>
        <end position="109"/>
    </location>
</feature>
<dbReference type="EMBL" id="OV651826">
    <property type="protein sequence ID" value="CAH1103130.1"/>
    <property type="molecule type" value="Genomic_DNA"/>
</dbReference>
<dbReference type="InterPro" id="IPR009091">
    <property type="entry name" value="RCC1/BLIP-II"/>
</dbReference>
<dbReference type="InterPro" id="IPR000408">
    <property type="entry name" value="Reg_chr_condens"/>
</dbReference>
<dbReference type="GO" id="GO:0005743">
    <property type="term" value="C:mitochondrial inner membrane"/>
    <property type="evidence" value="ECO:0007669"/>
    <property type="project" value="TreeGrafter"/>
</dbReference>
<organism evidence="4 5">
    <name type="scientific">Psylliodes chrysocephalus</name>
    <dbReference type="NCBI Taxonomy" id="3402493"/>
    <lineage>
        <taxon>Eukaryota</taxon>
        <taxon>Metazoa</taxon>
        <taxon>Ecdysozoa</taxon>
        <taxon>Arthropoda</taxon>
        <taxon>Hexapoda</taxon>
        <taxon>Insecta</taxon>
        <taxon>Pterygota</taxon>
        <taxon>Neoptera</taxon>
        <taxon>Endopterygota</taxon>
        <taxon>Coleoptera</taxon>
        <taxon>Polyphaga</taxon>
        <taxon>Cucujiformia</taxon>
        <taxon>Chrysomeloidea</taxon>
        <taxon>Chrysomelidae</taxon>
        <taxon>Galerucinae</taxon>
        <taxon>Alticini</taxon>
        <taxon>Psylliodes</taxon>
    </lineage>
</organism>
<evidence type="ECO:0000313" key="4">
    <source>
        <dbReference type="EMBL" id="CAH1103130.1"/>
    </source>
</evidence>
<dbReference type="Proteomes" id="UP001153636">
    <property type="component" value="Chromosome 14"/>
</dbReference>